<name>F2L1A1_THEU7</name>
<dbReference type="STRING" id="999630.TUZN_1361"/>
<dbReference type="KEGG" id="tuz:TUZN_1361"/>
<reference evidence="1 2" key="1">
    <citation type="journal article" date="2011" name="J. Bacteriol.">
        <title>Complete genome sequence of the thermoacidophilic crenarchaeon Thermoproteus uzoniensis 768-20.</title>
        <authorList>
            <person name="Mardanov A.V."/>
            <person name="Gumerov V.M."/>
            <person name="Beletsky A.V."/>
            <person name="Prokofeva M.I."/>
            <person name="Bonch-Osmolovskaya E.A."/>
            <person name="Ravin N.V."/>
            <person name="Skryabin K.G."/>
        </authorList>
    </citation>
    <scope>NUCLEOTIDE SEQUENCE [LARGE SCALE GENOMIC DNA]</scope>
    <source>
        <strain evidence="1 2">768-20</strain>
    </source>
</reference>
<proteinExistence type="predicted"/>
<protein>
    <submittedName>
        <fullName evidence="1">Rossmann fold nucleotide-binding protein-like protein</fullName>
    </submittedName>
</protein>
<dbReference type="InterPro" id="IPR041164">
    <property type="entry name" value="LDcluster4"/>
</dbReference>
<dbReference type="RefSeq" id="WP_013680173.1">
    <property type="nucleotide sequence ID" value="NC_015315.1"/>
</dbReference>
<dbReference type="Proteomes" id="UP000008138">
    <property type="component" value="Chromosome"/>
</dbReference>
<reference key="2">
    <citation type="submission" date="2011-03" db="EMBL/GenBank/DDBJ databases">
        <title>Complete genome sequence of the thermoacidophilic crenarchaeon Thermoproteus uzoniensis 768-20.</title>
        <authorList>
            <person name="Mardanov A.V."/>
            <person name="Gumerov V.M."/>
            <person name="Beletsky A.V."/>
            <person name="Prokofeva M.I."/>
            <person name="Bonch-Osmolovskaya E.A."/>
            <person name="Ravin N.V."/>
            <person name="Skryabin K.G."/>
        </authorList>
    </citation>
    <scope>NUCLEOTIDE SEQUENCE</scope>
    <source>
        <strain>768-20</strain>
    </source>
</reference>
<evidence type="ECO:0000313" key="1">
    <source>
        <dbReference type="EMBL" id="AEA12837.1"/>
    </source>
</evidence>
<sequence>MKLAVAAHSTDSEALVPKIEGFFEELTACARPTVLVGGYWGLMKRVVDAALRRGLAVVALLPIEREDVELPEGVVGIKTGCEYRCRSVMLIRSADVVAAFGGAAGTMIEVFMGYAMGKPVFVLTNTGLASDNLRKAFPDYIDERRTAAVRYFEDPREMARGICESRAGGKIVEVG</sequence>
<dbReference type="OrthoDB" id="9570at2157"/>
<dbReference type="EMBL" id="CP002590">
    <property type="protein sequence ID" value="AEA12837.1"/>
    <property type="molecule type" value="Genomic_DNA"/>
</dbReference>
<dbReference type="AlphaFoldDB" id="F2L1A1"/>
<accession>F2L1A1</accession>
<dbReference type="GeneID" id="10360888"/>
<dbReference type="SUPFAM" id="SSF102405">
    <property type="entry name" value="MCP/YpsA-like"/>
    <property type="match status" value="1"/>
</dbReference>
<dbReference type="eggNOG" id="arCOG02431">
    <property type="taxonomic scope" value="Archaea"/>
</dbReference>
<keyword evidence="2" id="KW-1185">Reference proteome</keyword>
<organism evidence="1 2">
    <name type="scientific">Thermoproteus uzoniensis (strain 768-20)</name>
    <dbReference type="NCBI Taxonomy" id="999630"/>
    <lineage>
        <taxon>Archaea</taxon>
        <taxon>Thermoproteota</taxon>
        <taxon>Thermoprotei</taxon>
        <taxon>Thermoproteales</taxon>
        <taxon>Thermoproteaceae</taxon>
        <taxon>Thermoproteus</taxon>
    </lineage>
</organism>
<evidence type="ECO:0000313" key="2">
    <source>
        <dbReference type="Proteomes" id="UP000008138"/>
    </source>
</evidence>
<dbReference type="Gene3D" id="3.40.50.450">
    <property type="match status" value="1"/>
</dbReference>
<dbReference type="HOGENOM" id="CLU_107614_0_1_2"/>
<dbReference type="Pfam" id="PF18306">
    <property type="entry name" value="LDcluster4"/>
    <property type="match status" value="1"/>
</dbReference>
<gene>
    <name evidence="1" type="ordered locus">TUZN_1361</name>
</gene>